<sequence length="299" mass="30502">MIANRIASPGMGIGVLALVLGMAAGGPALGSSTTLRLTVENLSPTGGVHLTPVWFGFHDGDFDLYDRGAPASEALERIAEDGNPGPLDDLFDATANGSLQGVLFGDGAGPGFPGAPVIAPGGSASIEFSIDSMSGASRFFSYASMIVPSNDFFIANGDPMAFELFDDLGNFLGNTGTPGVFEFLVLGSQVLDAGTEVNDELMANTAFFGQATPDTGVDEDGTVELAGGFLDGGPILGDPRFADAQFAGPGYQVARFRLAVVPEPSSVALCGLGAAGIVALASRSRRRGMRSIGREGRGS</sequence>
<reference evidence="3 4" key="1">
    <citation type="submission" date="2019-02" db="EMBL/GenBank/DDBJ databases">
        <title>Deep-cultivation of Planctomycetes and their phenomic and genomic characterization uncovers novel biology.</title>
        <authorList>
            <person name="Wiegand S."/>
            <person name="Jogler M."/>
            <person name="Boedeker C."/>
            <person name="Pinto D."/>
            <person name="Vollmers J."/>
            <person name="Rivas-Marin E."/>
            <person name="Kohn T."/>
            <person name="Peeters S.H."/>
            <person name="Heuer A."/>
            <person name="Rast P."/>
            <person name="Oberbeckmann S."/>
            <person name="Bunk B."/>
            <person name="Jeske O."/>
            <person name="Meyerdierks A."/>
            <person name="Storesund J.E."/>
            <person name="Kallscheuer N."/>
            <person name="Luecker S."/>
            <person name="Lage O.M."/>
            <person name="Pohl T."/>
            <person name="Merkel B.J."/>
            <person name="Hornburger P."/>
            <person name="Mueller R.-W."/>
            <person name="Bruemmer F."/>
            <person name="Labrenz M."/>
            <person name="Spormann A.M."/>
            <person name="Op den Camp H."/>
            <person name="Overmann J."/>
            <person name="Amann R."/>
            <person name="Jetten M.S.M."/>
            <person name="Mascher T."/>
            <person name="Medema M.H."/>
            <person name="Devos D.P."/>
            <person name="Kaster A.-K."/>
            <person name="Ovreas L."/>
            <person name="Rohde M."/>
            <person name="Galperin M.Y."/>
            <person name="Jogler C."/>
        </authorList>
    </citation>
    <scope>NUCLEOTIDE SEQUENCE [LARGE SCALE GENOMIC DNA]</scope>
    <source>
        <strain evidence="3 4">ElP</strain>
    </source>
</reference>
<keyword evidence="4" id="KW-1185">Reference proteome</keyword>
<feature type="transmembrane region" description="Helical" evidence="1">
    <location>
        <begin position="265"/>
        <end position="282"/>
    </location>
</feature>
<dbReference type="InterPro" id="IPR009465">
    <property type="entry name" value="Spondin_N"/>
</dbReference>
<evidence type="ECO:0000313" key="3">
    <source>
        <dbReference type="EMBL" id="QDV34329.1"/>
    </source>
</evidence>
<evidence type="ECO:0000259" key="2">
    <source>
        <dbReference type="Pfam" id="PF07589"/>
    </source>
</evidence>
<keyword evidence="1" id="KW-0472">Membrane</keyword>
<keyword evidence="1" id="KW-1133">Transmembrane helix</keyword>
<accession>A0A518H0G9</accession>
<dbReference type="KEGG" id="tpla:ElP_22140"/>
<dbReference type="AlphaFoldDB" id="A0A518H0G9"/>
<dbReference type="InterPro" id="IPR038678">
    <property type="entry name" value="Spondin_N_sf"/>
</dbReference>
<gene>
    <name evidence="3" type="ORF">ElP_22140</name>
</gene>
<dbReference type="Gene3D" id="2.60.40.2130">
    <property type="entry name" value="F-spondin domain"/>
    <property type="match status" value="1"/>
</dbReference>
<dbReference type="Proteomes" id="UP000317835">
    <property type="component" value="Chromosome"/>
</dbReference>
<dbReference type="InterPro" id="IPR013424">
    <property type="entry name" value="Ice-binding_C"/>
</dbReference>
<dbReference type="NCBIfam" id="TIGR02595">
    <property type="entry name" value="PEP_CTERM"/>
    <property type="match status" value="1"/>
</dbReference>
<dbReference type="RefSeq" id="WP_197446880.1">
    <property type="nucleotide sequence ID" value="NZ_CP036426.1"/>
</dbReference>
<dbReference type="Pfam" id="PF07589">
    <property type="entry name" value="PEP-CTERM"/>
    <property type="match status" value="1"/>
</dbReference>
<evidence type="ECO:0000313" key="4">
    <source>
        <dbReference type="Proteomes" id="UP000317835"/>
    </source>
</evidence>
<dbReference type="NCBIfam" id="NF038123">
    <property type="entry name" value="NF038123_dom"/>
    <property type="match status" value="1"/>
</dbReference>
<keyword evidence="1" id="KW-0812">Transmembrane</keyword>
<evidence type="ECO:0000256" key="1">
    <source>
        <dbReference type="SAM" id="Phobius"/>
    </source>
</evidence>
<dbReference type="EMBL" id="CP036426">
    <property type="protein sequence ID" value="QDV34329.1"/>
    <property type="molecule type" value="Genomic_DNA"/>
</dbReference>
<proteinExistence type="predicted"/>
<protein>
    <submittedName>
        <fullName evidence="3">Spondin_N</fullName>
    </submittedName>
</protein>
<organism evidence="3 4">
    <name type="scientific">Tautonia plasticadhaerens</name>
    <dbReference type="NCBI Taxonomy" id="2527974"/>
    <lineage>
        <taxon>Bacteria</taxon>
        <taxon>Pseudomonadati</taxon>
        <taxon>Planctomycetota</taxon>
        <taxon>Planctomycetia</taxon>
        <taxon>Isosphaerales</taxon>
        <taxon>Isosphaeraceae</taxon>
        <taxon>Tautonia</taxon>
    </lineage>
</organism>
<feature type="domain" description="Ice-binding protein C-terminal" evidence="2">
    <location>
        <begin position="261"/>
        <end position="286"/>
    </location>
</feature>
<name>A0A518H0G9_9BACT</name>